<feature type="domain" description="Carboxymuconolactone decarboxylase-like" evidence="2">
    <location>
        <begin position="175"/>
        <end position="254"/>
    </location>
</feature>
<proteinExistence type="predicted"/>
<dbReference type="InterPro" id="IPR003779">
    <property type="entry name" value="CMD-like"/>
</dbReference>
<dbReference type="SUPFAM" id="SSF69118">
    <property type="entry name" value="AhpD-like"/>
    <property type="match status" value="2"/>
</dbReference>
<name>H0G2G0_RHIML</name>
<dbReference type="Gene3D" id="1.20.1290.10">
    <property type="entry name" value="AhpD-like"/>
    <property type="match status" value="2"/>
</dbReference>
<feature type="compositionally biased region" description="Polar residues" evidence="1">
    <location>
        <begin position="263"/>
        <end position="276"/>
    </location>
</feature>
<dbReference type="InterPro" id="IPR029032">
    <property type="entry name" value="AhpD-like"/>
</dbReference>
<organism evidence="3 4">
    <name type="scientific">Sinorhizobium meliloti CCNWSX0020</name>
    <dbReference type="NCBI Taxonomy" id="1107881"/>
    <lineage>
        <taxon>Bacteria</taxon>
        <taxon>Pseudomonadati</taxon>
        <taxon>Pseudomonadota</taxon>
        <taxon>Alphaproteobacteria</taxon>
        <taxon>Hyphomicrobiales</taxon>
        <taxon>Rhizobiaceae</taxon>
        <taxon>Sinorhizobium/Ensifer group</taxon>
        <taxon>Sinorhizobium</taxon>
    </lineage>
</organism>
<dbReference type="Proteomes" id="UP000004038">
    <property type="component" value="Unassembled WGS sequence"/>
</dbReference>
<evidence type="ECO:0000256" key="1">
    <source>
        <dbReference type="SAM" id="MobiDB-lite"/>
    </source>
</evidence>
<dbReference type="AlphaFoldDB" id="H0G2G0"/>
<dbReference type="InterPro" id="IPR052512">
    <property type="entry name" value="4CMD/NDH-1_regulator"/>
</dbReference>
<evidence type="ECO:0000313" key="3">
    <source>
        <dbReference type="EMBL" id="EHK76517.1"/>
    </source>
</evidence>
<dbReference type="RefSeq" id="WP_003530854.1">
    <property type="nucleotide sequence ID" value="NZ_AGVV01000036.1"/>
</dbReference>
<gene>
    <name evidence="3" type="ORF">SM0020_18252</name>
</gene>
<dbReference type="GO" id="GO:0051920">
    <property type="term" value="F:peroxiredoxin activity"/>
    <property type="evidence" value="ECO:0007669"/>
    <property type="project" value="InterPro"/>
</dbReference>
<sequence length="405" mass="41891">MSTDLEETKLADLVSVDTTGRARVGLAVLREVGGRGYAGPVCALAGVSEDLARLTIAFPYGEVLSRPGLGLRERQIITVSILLAHGSAQSQLRFHMDGLLNVGGSQDDLTGLLYLAAAVLGFPAAINAVPIVRSALSERDLLAGPASGQAISAPSFGNPNARATLKDISADFVAWQSEIAAGDLLAQCALDPRLLHIAAAAMLATHAKHPSILIGHFRSALSAGATKSDLEELLIQVSVYAGFPSALNAAGVLRSALEAPDQPDNSAPVSPPSNQAERFRRGAEVLSATSAGSGADVVDTFEDVAPDLGRILVEHCYGDIFCRPGLAPKTRELAACSALAAMGTVTAEKPLAVHIDAALNVGADQAQIVETILNTLPYAGYPTVEKALLIAAERFANAAIAKKLA</sequence>
<reference evidence="3 4" key="1">
    <citation type="journal article" date="2012" name="J. Bacteriol.">
        <title>Draft Genome Sequence of Sinorhizobium meliloti CCNWSX0020, a Nitrogen-Fixing Symbiont with Copper Tolerance Capability Isolated from Lead-Zinc Mine Tailings.</title>
        <authorList>
            <person name="Li Z."/>
            <person name="Ma Z."/>
            <person name="Hao X."/>
            <person name="Wei G."/>
        </authorList>
    </citation>
    <scope>NUCLEOTIDE SEQUENCE [LARGE SCALE GENOMIC DNA]</scope>
    <source>
        <strain evidence="3 4">CCNWSX0020</strain>
    </source>
</reference>
<dbReference type="Pfam" id="PF02627">
    <property type="entry name" value="CMD"/>
    <property type="match status" value="3"/>
</dbReference>
<evidence type="ECO:0000313" key="4">
    <source>
        <dbReference type="Proteomes" id="UP000004038"/>
    </source>
</evidence>
<feature type="domain" description="Carboxymuconolactone decarboxylase-like" evidence="2">
    <location>
        <begin position="50"/>
        <end position="132"/>
    </location>
</feature>
<feature type="region of interest" description="Disordered" evidence="1">
    <location>
        <begin position="258"/>
        <end position="278"/>
    </location>
</feature>
<protein>
    <submittedName>
        <fullName evidence="3">Carboxymuconolactone decarboxylase</fullName>
    </submittedName>
</protein>
<evidence type="ECO:0000259" key="2">
    <source>
        <dbReference type="Pfam" id="PF02627"/>
    </source>
</evidence>
<dbReference type="PANTHER" id="PTHR33570:SF10">
    <property type="entry name" value="GAMMA-CARBOXYMUCONOLACTONE DECARBOXYLASE"/>
    <property type="match status" value="1"/>
</dbReference>
<feature type="domain" description="Carboxymuconolactone decarboxylase-like" evidence="2">
    <location>
        <begin position="306"/>
        <end position="393"/>
    </location>
</feature>
<dbReference type="PATRIC" id="fig|1107881.3.peg.3716"/>
<dbReference type="EMBL" id="AGVV01000036">
    <property type="protein sequence ID" value="EHK76517.1"/>
    <property type="molecule type" value="Genomic_DNA"/>
</dbReference>
<accession>H0G2G0</accession>
<dbReference type="PANTHER" id="PTHR33570">
    <property type="entry name" value="4-CARBOXYMUCONOLACTONE DECARBOXYLASE FAMILY PROTEIN"/>
    <property type="match status" value="1"/>
</dbReference>